<dbReference type="EC" id="2.7.7.65" evidence="2"/>
<gene>
    <name evidence="7" type="ORF">PS2015_358</name>
</gene>
<evidence type="ECO:0000256" key="5">
    <source>
        <dbReference type="SAM" id="Phobius"/>
    </source>
</evidence>
<feature type="transmembrane region" description="Helical" evidence="5">
    <location>
        <begin position="95"/>
        <end position="115"/>
    </location>
</feature>
<dbReference type="PANTHER" id="PTHR45138:SF9">
    <property type="entry name" value="DIGUANYLATE CYCLASE DGCM-RELATED"/>
    <property type="match status" value="1"/>
</dbReference>
<dbReference type="STRING" id="1249552.PS2015_358"/>
<dbReference type="FunFam" id="3.30.70.270:FF:000001">
    <property type="entry name" value="Diguanylate cyclase domain protein"/>
    <property type="match status" value="1"/>
</dbReference>
<organism evidence="7 8">
    <name type="scientific">Pseudohongiella spirulinae</name>
    <dbReference type="NCBI Taxonomy" id="1249552"/>
    <lineage>
        <taxon>Bacteria</taxon>
        <taxon>Pseudomonadati</taxon>
        <taxon>Pseudomonadota</taxon>
        <taxon>Gammaproteobacteria</taxon>
        <taxon>Pseudomonadales</taxon>
        <taxon>Pseudohongiellaceae</taxon>
        <taxon>Pseudohongiella</taxon>
    </lineage>
</organism>
<dbReference type="SUPFAM" id="SSF55073">
    <property type="entry name" value="Nucleotide cyclase"/>
    <property type="match status" value="1"/>
</dbReference>
<dbReference type="Proteomes" id="UP000065641">
    <property type="component" value="Chromosome"/>
</dbReference>
<feature type="coiled-coil region" evidence="4">
    <location>
        <begin position="174"/>
        <end position="201"/>
    </location>
</feature>
<keyword evidence="4" id="KW-0175">Coiled coil</keyword>
<evidence type="ECO:0000313" key="8">
    <source>
        <dbReference type="Proteomes" id="UP000065641"/>
    </source>
</evidence>
<comment type="catalytic activity">
    <reaction evidence="3">
        <text>2 GTP = 3',3'-c-di-GMP + 2 diphosphate</text>
        <dbReference type="Rhea" id="RHEA:24898"/>
        <dbReference type="ChEBI" id="CHEBI:33019"/>
        <dbReference type="ChEBI" id="CHEBI:37565"/>
        <dbReference type="ChEBI" id="CHEBI:58805"/>
        <dbReference type="EC" id="2.7.7.65"/>
    </reaction>
</comment>
<evidence type="ECO:0000256" key="2">
    <source>
        <dbReference type="ARBA" id="ARBA00012528"/>
    </source>
</evidence>
<dbReference type="NCBIfam" id="TIGR00254">
    <property type="entry name" value="GGDEF"/>
    <property type="match status" value="1"/>
</dbReference>
<feature type="transmembrane region" description="Helical" evidence="5">
    <location>
        <begin position="7"/>
        <end position="27"/>
    </location>
</feature>
<keyword evidence="5" id="KW-1133">Transmembrane helix</keyword>
<protein>
    <recommendedName>
        <fullName evidence="2">diguanylate cyclase</fullName>
        <ecNumber evidence="2">2.7.7.65</ecNumber>
    </recommendedName>
</protein>
<dbReference type="PANTHER" id="PTHR45138">
    <property type="entry name" value="REGULATORY COMPONENTS OF SENSORY TRANSDUCTION SYSTEM"/>
    <property type="match status" value="1"/>
</dbReference>
<evidence type="ECO:0000259" key="6">
    <source>
        <dbReference type="PROSITE" id="PS50887"/>
    </source>
</evidence>
<dbReference type="CDD" id="cd01949">
    <property type="entry name" value="GGDEF"/>
    <property type="match status" value="1"/>
</dbReference>
<comment type="cofactor">
    <cofactor evidence="1">
        <name>Mg(2+)</name>
        <dbReference type="ChEBI" id="CHEBI:18420"/>
    </cofactor>
</comment>
<feature type="transmembrane region" description="Helical" evidence="5">
    <location>
        <begin position="122"/>
        <end position="139"/>
    </location>
</feature>
<keyword evidence="5" id="KW-0472">Membrane</keyword>
<name>A0A0S2K9V7_9GAMM</name>
<keyword evidence="5" id="KW-0812">Transmembrane</keyword>
<dbReference type="Gene3D" id="3.30.70.270">
    <property type="match status" value="1"/>
</dbReference>
<feature type="transmembrane region" description="Helical" evidence="5">
    <location>
        <begin position="39"/>
        <end position="59"/>
    </location>
</feature>
<feature type="transmembrane region" description="Helical" evidence="5">
    <location>
        <begin position="151"/>
        <end position="168"/>
    </location>
</feature>
<dbReference type="SMART" id="SM00267">
    <property type="entry name" value="GGDEF"/>
    <property type="match status" value="1"/>
</dbReference>
<dbReference type="AlphaFoldDB" id="A0A0S2K9V7"/>
<dbReference type="InterPro" id="IPR029787">
    <property type="entry name" value="Nucleotide_cyclase"/>
</dbReference>
<reference evidence="7 8" key="1">
    <citation type="submission" date="2015-11" db="EMBL/GenBank/DDBJ databases">
        <authorList>
            <person name="Zhang Y."/>
            <person name="Guo Z."/>
        </authorList>
    </citation>
    <scope>NUCLEOTIDE SEQUENCE [LARGE SCALE GENOMIC DNA]</scope>
    <source>
        <strain evidence="7 8">KCTC 32221</strain>
    </source>
</reference>
<evidence type="ECO:0000256" key="3">
    <source>
        <dbReference type="ARBA" id="ARBA00034247"/>
    </source>
</evidence>
<dbReference type="InterPro" id="IPR000160">
    <property type="entry name" value="GGDEF_dom"/>
</dbReference>
<dbReference type="KEGG" id="pspi:PS2015_358"/>
<proteinExistence type="predicted"/>
<dbReference type="Pfam" id="PF00990">
    <property type="entry name" value="GGDEF"/>
    <property type="match status" value="1"/>
</dbReference>
<dbReference type="GO" id="GO:0005886">
    <property type="term" value="C:plasma membrane"/>
    <property type="evidence" value="ECO:0007669"/>
    <property type="project" value="TreeGrafter"/>
</dbReference>
<dbReference type="EMBL" id="CP013189">
    <property type="protein sequence ID" value="ALO45048.1"/>
    <property type="molecule type" value="Genomic_DNA"/>
</dbReference>
<evidence type="ECO:0000256" key="4">
    <source>
        <dbReference type="SAM" id="Coils"/>
    </source>
</evidence>
<evidence type="ECO:0000313" key="7">
    <source>
        <dbReference type="EMBL" id="ALO45048.1"/>
    </source>
</evidence>
<keyword evidence="8" id="KW-1185">Reference proteome</keyword>
<dbReference type="GO" id="GO:1902201">
    <property type="term" value="P:negative regulation of bacterial-type flagellum-dependent cell motility"/>
    <property type="evidence" value="ECO:0007669"/>
    <property type="project" value="TreeGrafter"/>
</dbReference>
<sequence>MTLQRLVFLAAIAVPVSMLHILFFFGFEATTTDEQLWHQGIIAAHFTQAVLFSLIGLAARRYQSQPHLWQANATFWSALLLVIISGASITILDQLVTTAVTPFLVACTIAGVIFLLSPRQALSVYSGAFALFFLGLELTQSDPAILLSNRVNGLTATGIAAGLSLMLWHHTVTRKDQEQKIAEQQQALQASNQMLEELASRDDLTGLLNRRLFDLMVQQELAALARDNKTSALLMLDIDHFKSINDSYGHLCGDQILRELSALLQQMLRASDLCGRWGGEEFVILLRDTQANKVPSIAENIRQSIEDRIFVLDGRSHRITVSIGCTLLDPNDPEPMLSAYQHADLALYQAKSQGRNRVVMRKTT</sequence>
<dbReference type="PROSITE" id="PS50887">
    <property type="entry name" value="GGDEF"/>
    <property type="match status" value="1"/>
</dbReference>
<evidence type="ECO:0000256" key="1">
    <source>
        <dbReference type="ARBA" id="ARBA00001946"/>
    </source>
</evidence>
<dbReference type="InterPro" id="IPR050469">
    <property type="entry name" value="Diguanylate_Cyclase"/>
</dbReference>
<feature type="transmembrane region" description="Helical" evidence="5">
    <location>
        <begin position="71"/>
        <end position="89"/>
    </location>
</feature>
<dbReference type="GO" id="GO:0043709">
    <property type="term" value="P:cell adhesion involved in single-species biofilm formation"/>
    <property type="evidence" value="ECO:0007669"/>
    <property type="project" value="TreeGrafter"/>
</dbReference>
<dbReference type="GO" id="GO:0052621">
    <property type="term" value="F:diguanylate cyclase activity"/>
    <property type="evidence" value="ECO:0007669"/>
    <property type="project" value="UniProtKB-EC"/>
</dbReference>
<accession>A0A0S2K9V7</accession>
<feature type="domain" description="GGDEF" evidence="6">
    <location>
        <begin position="229"/>
        <end position="363"/>
    </location>
</feature>
<dbReference type="InterPro" id="IPR043128">
    <property type="entry name" value="Rev_trsase/Diguanyl_cyclase"/>
</dbReference>